<protein>
    <submittedName>
        <fullName evidence="2">BHLH domain-containing protein</fullName>
    </submittedName>
</protein>
<sequence length="152" mass="17586">MQNYGSPSFVGQTYQFCNSRSAFLHQPSPLYPPSDLKGDLKLVKREYNENCSYSNTSSDDGIYHGKSQKANSRRYKTPSPQVLRSRRQAANQRERKRMNGLNDAFEQLRAVLPDTDTGRRYSKFETLHMAQIYMTQLHEILKNADTKEVSKK</sequence>
<reference evidence="2" key="1">
    <citation type="submission" date="2016-11" db="UniProtKB">
        <authorList>
            <consortium name="WormBaseParasite"/>
        </authorList>
    </citation>
    <scope>IDENTIFICATION</scope>
    <source>
        <strain evidence="2">KR3021</strain>
    </source>
</reference>
<dbReference type="Proteomes" id="UP000095286">
    <property type="component" value="Unplaced"/>
</dbReference>
<organism evidence="1 2">
    <name type="scientific">Rhabditophanes sp. KR3021</name>
    <dbReference type="NCBI Taxonomy" id="114890"/>
    <lineage>
        <taxon>Eukaryota</taxon>
        <taxon>Metazoa</taxon>
        <taxon>Ecdysozoa</taxon>
        <taxon>Nematoda</taxon>
        <taxon>Chromadorea</taxon>
        <taxon>Rhabditida</taxon>
        <taxon>Tylenchina</taxon>
        <taxon>Panagrolaimomorpha</taxon>
        <taxon>Strongyloidoidea</taxon>
        <taxon>Alloionematidae</taxon>
        <taxon>Rhabditophanes</taxon>
    </lineage>
</organism>
<evidence type="ECO:0000313" key="2">
    <source>
        <dbReference type="WBParaSite" id="RSKR_0000332800.1"/>
    </source>
</evidence>
<proteinExistence type="predicted"/>
<name>A0AC35TR36_9BILA</name>
<accession>A0AC35TR36</accession>
<dbReference type="WBParaSite" id="RSKR_0000332800.1">
    <property type="protein sequence ID" value="RSKR_0000332800.1"/>
    <property type="gene ID" value="RSKR_0000332800"/>
</dbReference>
<evidence type="ECO:0000313" key="1">
    <source>
        <dbReference type="Proteomes" id="UP000095286"/>
    </source>
</evidence>